<sequence>MTGITVIHAEPRSTAQYPQTMDDTDLRLLRLVATGDEHAFERLYTRHAHALLAYAEGLLRDRGTAEEALQETFIAVWRSAGSYEGRSTVRTWLYGICRRQALKRMNGGRPAPRPLDEAAHLPSTEPDPEVVALARADTAAVAAALTALPATHREVLTLALSAGLSHAEISQILDIPVGTVKSRLFTARAALARALPVEVEGRPR</sequence>
<comment type="similarity">
    <text evidence="1">Belongs to the sigma-70 factor family. ECF subfamily.</text>
</comment>
<evidence type="ECO:0000256" key="4">
    <source>
        <dbReference type="ARBA" id="ARBA00023125"/>
    </source>
</evidence>
<dbReference type="InterPro" id="IPR014284">
    <property type="entry name" value="RNA_pol_sigma-70_dom"/>
</dbReference>
<protein>
    <submittedName>
        <fullName evidence="8">RNA polymerase sigma factor</fullName>
    </submittedName>
</protein>
<dbReference type="SUPFAM" id="SSF88946">
    <property type="entry name" value="Sigma2 domain of RNA polymerase sigma factors"/>
    <property type="match status" value="1"/>
</dbReference>
<evidence type="ECO:0000256" key="3">
    <source>
        <dbReference type="ARBA" id="ARBA00023082"/>
    </source>
</evidence>
<dbReference type="InterPro" id="IPR013249">
    <property type="entry name" value="RNA_pol_sigma70_r4_t2"/>
</dbReference>
<comment type="caution">
    <text evidence="8">The sequence shown here is derived from an EMBL/GenBank/DDBJ whole genome shotgun (WGS) entry which is preliminary data.</text>
</comment>
<gene>
    <name evidence="8" type="primary">carQ</name>
    <name evidence="8" type="ORF">Msi02_26570</name>
</gene>
<keyword evidence="4" id="KW-0238">DNA-binding</keyword>
<dbReference type="Pfam" id="PF08281">
    <property type="entry name" value="Sigma70_r4_2"/>
    <property type="match status" value="1"/>
</dbReference>
<dbReference type="NCBIfam" id="TIGR02937">
    <property type="entry name" value="sigma70-ECF"/>
    <property type="match status" value="1"/>
</dbReference>
<dbReference type="PANTHER" id="PTHR43133">
    <property type="entry name" value="RNA POLYMERASE ECF-TYPE SIGMA FACTO"/>
    <property type="match status" value="1"/>
</dbReference>
<organism evidence="8 9">
    <name type="scientific">Microbispora siamensis</name>
    <dbReference type="NCBI Taxonomy" id="564413"/>
    <lineage>
        <taxon>Bacteria</taxon>
        <taxon>Bacillati</taxon>
        <taxon>Actinomycetota</taxon>
        <taxon>Actinomycetes</taxon>
        <taxon>Streptosporangiales</taxon>
        <taxon>Streptosporangiaceae</taxon>
        <taxon>Microbispora</taxon>
    </lineage>
</organism>
<evidence type="ECO:0000313" key="8">
    <source>
        <dbReference type="EMBL" id="GIH61840.1"/>
    </source>
</evidence>
<keyword evidence="3" id="KW-0731">Sigma factor</keyword>
<dbReference type="PANTHER" id="PTHR43133:SF8">
    <property type="entry name" value="RNA POLYMERASE SIGMA FACTOR HI_1459-RELATED"/>
    <property type="match status" value="1"/>
</dbReference>
<dbReference type="InterPro" id="IPR013325">
    <property type="entry name" value="RNA_pol_sigma_r2"/>
</dbReference>
<reference evidence="8 9" key="1">
    <citation type="submission" date="2021-01" db="EMBL/GenBank/DDBJ databases">
        <title>Whole genome shotgun sequence of Microbispora siamensis NBRC 104113.</title>
        <authorList>
            <person name="Komaki H."/>
            <person name="Tamura T."/>
        </authorList>
    </citation>
    <scope>NUCLEOTIDE SEQUENCE [LARGE SCALE GENOMIC DNA]</scope>
    <source>
        <strain evidence="8 9">NBRC 104113</strain>
    </source>
</reference>
<evidence type="ECO:0000259" key="6">
    <source>
        <dbReference type="Pfam" id="PF04542"/>
    </source>
</evidence>
<evidence type="ECO:0000259" key="7">
    <source>
        <dbReference type="Pfam" id="PF08281"/>
    </source>
</evidence>
<feature type="domain" description="RNA polymerase sigma-70 region 2" evidence="6">
    <location>
        <begin position="43"/>
        <end position="105"/>
    </location>
</feature>
<dbReference type="Gene3D" id="1.10.10.10">
    <property type="entry name" value="Winged helix-like DNA-binding domain superfamily/Winged helix DNA-binding domain"/>
    <property type="match status" value="1"/>
</dbReference>
<keyword evidence="5" id="KW-0804">Transcription</keyword>
<evidence type="ECO:0000256" key="2">
    <source>
        <dbReference type="ARBA" id="ARBA00023015"/>
    </source>
</evidence>
<dbReference type="InterPro" id="IPR039425">
    <property type="entry name" value="RNA_pol_sigma-70-like"/>
</dbReference>
<evidence type="ECO:0000313" key="9">
    <source>
        <dbReference type="Proteomes" id="UP000660454"/>
    </source>
</evidence>
<dbReference type="Pfam" id="PF04542">
    <property type="entry name" value="Sigma70_r2"/>
    <property type="match status" value="1"/>
</dbReference>
<dbReference type="InterPro" id="IPR036388">
    <property type="entry name" value="WH-like_DNA-bd_sf"/>
</dbReference>
<keyword evidence="2" id="KW-0805">Transcription regulation</keyword>
<dbReference type="Proteomes" id="UP000660454">
    <property type="component" value="Unassembled WGS sequence"/>
</dbReference>
<dbReference type="InterPro" id="IPR007627">
    <property type="entry name" value="RNA_pol_sigma70_r2"/>
</dbReference>
<feature type="domain" description="RNA polymerase sigma factor 70 region 4 type 2" evidence="7">
    <location>
        <begin position="140"/>
        <end position="191"/>
    </location>
</feature>
<dbReference type="EMBL" id="BOOF01000012">
    <property type="protein sequence ID" value="GIH61840.1"/>
    <property type="molecule type" value="Genomic_DNA"/>
</dbReference>
<proteinExistence type="inferred from homology"/>
<dbReference type="SUPFAM" id="SSF88659">
    <property type="entry name" value="Sigma3 and sigma4 domains of RNA polymerase sigma factors"/>
    <property type="match status" value="1"/>
</dbReference>
<keyword evidence="9" id="KW-1185">Reference proteome</keyword>
<accession>A0ABQ4GKE4</accession>
<evidence type="ECO:0000256" key="5">
    <source>
        <dbReference type="ARBA" id="ARBA00023163"/>
    </source>
</evidence>
<name>A0ABQ4GKE4_9ACTN</name>
<dbReference type="InterPro" id="IPR013324">
    <property type="entry name" value="RNA_pol_sigma_r3/r4-like"/>
</dbReference>
<evidence type="ECO:0000256" key="1">
    <source>
        <dbReference type="ARBA" id="ARBA00010641"/>
    </source>
</evidence>
<dbReference type="Gene3D" id="1.10.1740.10">
    <property type="match status" value="1"/>
</dbReference>